<dbReference type="PANTHER" id="PTHR43190">
    <property type="entry name" value="N-ACETYL-D-GLUCOSAMINE KINASE"/>
    <property type="match status" value="1"/>
</dbReference>
<gene>
    <name evidence="2" type="ORF">HMPREF9460_03561</name>
</gene>
<dbReference type="Pfam" id="PF01869">
    <property type="entry name" value="BcrAD_BadFG"/>
    <property type="match status" value="1"/>
</dbReference>
<protein>
    <recommendedName>
        <fullName evidence="1">ATPase BadF/BadG/BcrA/BcrD type domain-containing protein</fullName>
    </recommendedName>
</protein>
<dbReference type="eggNOG" id="COG2971">
    <property type="taxonomic scope" value="Bacteria"/>
</dbReference>
<dbReference type="RefSeq" id="WP_044942954.1">
    <property type="nucleotide sequence ID" value="NZ_KN174166.1"/>
</dbReference>
<dbReference type="PATRIC" id="fig|742738.3.peg.3672"/>
<evidence type="ECO:0000259" key="1">
    <source>
        <dbReference type="Pfam" id="PF01869"/>
    </source>
</evidence>
<dbReference type="InterPro" id="IPR043129">
    <property type="entry name" value="ATPase_NBD"/>
</dbReference>
<dbReference type="PANTHER" id="PTHR43190:SF3">
    <property type="entry name" value="N-ACETYL-D-GLUCOSAMINE KINASE"/>
    <property type="match status" value="1"/>
</dbReference>
<dbReference type="HOGENOM" id="CLU_016274_1_0_9"/>
<dbReference type="SUPFAM" id="SSF53067">
    <property type="entry name" value="Actin-like ATPase domain"/>
    <property type="match status" value="2"/>
</dbReference>
<dbReference type="Proteomes" id="UP000029585">
    <property type="component" value="Unassembled WGS sequence"/>
</dbReference>
<sequence length="311" mass="33435">MKQWYVGVDGGGTKTAVAISTADSVPIQTMTYPTCSYQSIGIPESVALITKVVREALSGGGVSPQDCAGCCVGMPCYGENPANDREIVRLLTDALTPVPVYVVNDGEVGWAGSLACGEGIHIVSGTGSIAFGRGCDKEFARCGGWVEFFGDEGSCYWIGRQGMSLFSKEADGRLPRGPLYDLVHGEFGLTEDYQFIDRIVRDFAPYREKVAGFQRYVLQAARAGDTAAAALYETAALELALMIRTLKTKLRFSAEPISVSYSGGIFHAGEFILAPLRKKAEELNCILCEPKYSATEGALMLAMERFPLSPS</sequence>
<evidence type="ECO:0000313" key="3">
    <source>
        <dbReference type="Proteomes" id="UP000029585"/>
    </source>
</evidence>
<name>A0A096B456_FLAPL</name>
<comment type="caution">
    <text evidence="2">The sequence shown here is derived from an EMBL/GenBank/DDBJ whole genome shotgun (WGS) entry which is preliminary data.</text>
</comment>
<dbReference type="AlphaFoldDB" id="A0A096B456"/>
<dbReference type="InterPro" id="IPR052519">
    <property type="entry name" value="Euk-type_GlcNAc_Kinase"/>
</dbReference>
<accession>A0A096B456</accession>
<organism evidence="2 3">
    <name type="scientific">Flavonifractor plautii 1_3_50AFAA</name>
    <dbReference type="NCBI Taxonomy" id="742738"/>
    <lineage>
        <taxon>Bacteria</taxon>
        <taxon>Bacillati</taxon>
        <taxon>Bacillota</taxon>
        <taxon>Clostridia</taxon>
        <taxon>Eubacteriales</taxon>
        <taxon>Oscillospiraceae</taxon>
        <taxon>Flavonifractor</taxon>
    </lineage>
</organism>
<feature type="domain" description="ATPase BadF/BadG/BcrA/BcrD type" evidence="1">
    <location>
        <begin position="6"/>
        <end position="302"/>
    </location>
</feature>
<reference evidence="2 3" key="1">
    <citation type="submission" date="2011-08" db="EMBL/GenBank/DDBJ databases">
        <title>The Genome Sequence of Clostridium orbiscindens 1_3_50AFAA.</title>
        <authorList>
            <consortium name="The Broad Institute Genome Sequencing Platform"/>
            <person name="Earl A."/>
            <person name="Ward D."/>
            <person name="Feldgarden M."/>
            <person name="Gevers D."/>
            <person name="Daigneault M."/>
            <person name="Strauss J."/>
            <person name="Allen-Vercoe E."/>
            <person name="Young S.K."/>
            <person name="Zeng Q."/>
            <person name="Gargeya S."/>
            <person name="Fitzgerald M."/>
            <person name="Haas B."/>
            <person name="Abouelleil A."/>
            <person name="Alvarado L."/>
            <person name="Arachchi H.M."/>
            <person name="Berlin A."/>
            <person name="Brown A."/>
            <person name="Chapman S.B."/>
            <person name="Chen Z."/>
            <person name="Dunbar C."/>
            <person name="Freedman E."/>
            <person name="Gearin G."/>
            <person name="Gellesch M."/>
            <person name="Goldberg J."/>
            <person name="Griggs A."/>
            <person name="Gujja S."/>
            <person name="Heiman D."/>
            <person name="Howarth C."/>
            <person name="Larson L."/>
            <person name="Lui A."/>
            <person name="MacDonald P.J.P."/>
            <person name="Montmayeur A."/>
            <person name="Murphy C."/>
            <person name="Neiman D."/>
            <person name="Pearson M."/>
            <person name="Priest M."/>
            <person name="Roberts A."/>
            <person name="Saif S."/>
            <person name="Shea T."/>
            <person name="Shenoy N."/>
            <person name="Sisk P."/>
            <person name="Stolte C."/>
            <person name="Sykes S."/>
            <person name="Wortman J."/>
            <person name="Nusbaum C."/>
            <person name="Birren B."/>
        </authorList>
    </citation>
    <scope>NUCLEOTIDE SEQUENCE [LARGE SCALE GENOMIC DNA]</scope>
    <source>
        <strain evidence="2 3">1_3_50AFAA</strain>
    </source>
</reference>
<keyword evidence="3" id="KW-1185">Reference proteome</keyword>
<dbReference type="CDD" id="cd24007">
    <property type="entry name" value="ASKHA_NBD_eukNAGK-like"/>
    <property type="match status" value="1"/>
</dbReference>
<dbReference type="EMBL" id="ADLO01000105">
    <property type="protein sequence ID" value="KGF53741.1"/>
    <property type="molecule type" value="Genomic_DNA"/>
</dbReference>
<dbReference type="Gene3D" id="3.30.420.40">
    <property type="match status" value="2"/>
</dbReference>
<evidence type="ECO:0000313" key="2">
    <source>
        <dbReference type="EMBL" id="KGF53741.1"/>
    </source>
</evidence>
<dbReference type="InterPro" id="IPR002731">
    <property type="entry name" value="ATPase_BadF"/>
</dbReference>
<proteinExistence type="predicted"/>